<accession>A0A0P1FAC6</accession>
<feature type="chain" id="PRO_5006062450" description="PepSY domain-containing protein" evidence="2">
    <location>
        <begin position="25"/>
        <end position="234"/>
    </location>
</feature>
<evidence type="ECO:0000313" key="3">
    <source>
        <dbReference type="EMBL" id="CUH52953.1"/>
    </source>
</evidence>
<feature type="compositionally biased region" description="Gly residues" evidence="1">
    <location>
        <begin position="151"/>
        <end position="185"/>
    </location>
</feature>
<dbReference type="AlphaFoldDB" id="A0A0P1FAC6"/>
<dbReference type="OrthoDB" id="7869758at2"/>
<keyword evidence="4" id="KW-1185">Reference proteome</keyword>
<feature type="compositionally biased region" description="Basic and acidic residues" evidence="1">
    <location>
        <begin position="115"/>
        <end position="126"/>
    </location>
</feature>
<keyword evidence="2" id="KW-0732">Signal</keyword>
<proteinExistence type="predicted"/>
<protein>
    <recommendedName>
        <fullName evidence="5">PepSY domain-containing protein</fullName>
    </recommendedName>
</protein>
<name>A0A0P1FAC6_9RHOB</name>
<gene>
    <name evidence="3" type="ORF">SHM7688_02400</name>
</gene>
<evidence type="ECO:0000256" key="2">
    <source>
        <dbReference type="SAM" id="SignalP"/>
    </source>
</evidence>
<sequence>MKQQTWIFAIGVSLALASAGAGYAESRIEAIARHLRGQGYSDIEISRTWLGRARIEAQRGTVEREIIVNPRTGEILRDYWDDDDEDTVLGGQDRDREERRPDRPEVIDGTMTDTFDDRRPDHDPGGWHEGGVVGDVGVEDVPDYDDTSDPGGWGGDNGGWNDGGGWSDEGTGGGWDDSDTGGGWNDGPDDHGGGHGGDHSENHGGGHGGDRGGDHGGWDGGGTGGGHGDHSRDY</sequence>
<dbReference type="RefSeq" id="WP_058240131.1">
    <property type="nucleotide sequence ID" value="NZ_CYPW01000024.1"/>
</dbReference>
<dbReference type="Proteomes" id="UP000054823">
    <property type="component" value="Unassembled WGS sequence"/>
</dbReference>
<organism evidence="3 4">
    <name type="scientific">Shimia marina</name>
    <dbReference type="NCBI Taxonomy" id="321267"/>
    <lineage>
        <taxon>Bacteria</taxon>
        <taxon>Pseudomonadati</taxon>
        <taxon>Pseudomonadota</taxon>
        <taxon>Alphaproteobacteria</taxon>
        <taxon>Rhodobacterales</taxon>
        <taxon>Roseobacteraceae</taxon>
    </lineage>
</organism>
<evidence type="ECO:0000313" key="4">
    <source>
        <dbReference type="Proteomes" id="UP000054823"/>
    </source>
</evidence>
<dbReference type="EMBL" id="CYPW01000024">
    <property type="protein sequence ID" value="CUH52953.1"/>
    <property type="molecule type" value="Genomic_DNA"/>
</dbReference>
<feature type="compositionally biased region" description="Acidic residues" evidence="1">
    <location>
        <begin position="137"/>
        <end position="148"/>
    </location>
</feature>
<feature type="compositionally biased region" description="Basic and acidic residues" evidence="1">
    <location>
        <begin position="92"/>
        <end position="106"/>
    </location>
</feature>
<feature type="signal peptide" evidence="2">
    <location>
        <begin position="1"/>
        <end position="24"/>
    </location>
</feature>
<reference evidence="3 4" key="1">
    <citation type="submission" date="2015-09" db="EMBL/GenBank/DDBJ databases">
        <authorList>
            <consortium name="Swine Surveillance"/>
        </authorList>
    </citation>
    <scope>NUCLEOTIDE SEQUENCE [LARGE SCALE GENOMIC DNA]</scope>
    <source>
        <strain evidence="3 4">CECT 7688</strain>
    </source>
</reference>
<evidence type="ECO:0008006" key="5">
    <source>
        <dbReference type="Google" id="ProtNLM"/>
    </source>
</evidence>
<feature type="region of interest" description="Disordered" evidence="1">
    <location>
        <begin position="83"/>
        <end position="234"/>
    </location>
</feature>
<evidence type="ECO:0000256" key="1">
    <source>
        <dbReference type="SAM" id="MobiDB-lite"/>
    </source>
</evidence>
<feature type="compositionally biased region" description="Basic and acidic residues" evidence="1">
    <location>
        <begin position="188"/>
        <end position="217"/>
    </location>
</feature>
<dbReference type="STRING" id="321267.SHM7688_02400"/>